<dbReference type="Proteomes" id="UP000193920">
    <property type="component" value="Unassembled WGS sequence"/>
</dbReference>
<accession>A0A1Y2BRF0</accession>
<organism evidence="1 2">
    <name type="scientific">Neocallimastix californiae</name>
    <dbReference type="NCBI Taxonomy" id="1754190"/>
    <lineage>
        <taxon>Eukaryota</taxon>
        <taxon>Fungi</taxon>
        <taxon>Fungi incertae sedis</taxon>
        <taxon>Chytridiomycota</taxon>
        <taxon>Chytridiomycota incertae sedis</taxon>
        <taxon>Neocallimastigomycetes</taxon>
        <taxon>Neocallimastigales</taxon>
        <taxon>Neocallimastigaceae</taxon>
        <taxon>Neocallimastix</taxon>
    </lineage>
</organism>
<reference evidence="1 2" key="1">
    <citation type="submission" date="2016-08" db="EMBL/GenBank/DDBJ databases">
        <title>A Parts List for Fungal Cellulosomes Revealed by Comparative Genomics.</title>
        <authorList>
            <consortium name="DOE Joint Genome Institute"/>
            <person name="Haitjema C.H."/>
            <person name="Gilmore S.P."/>
            <person name="Henske J.K."/>
            <person name="Solomon K.V."/>
            <person name="De Groot R."/>
            <person name="Kuo A."/>
            <person name="Mondo S.J."/>
            <person name="Salamov A.A."/>
            <person name="Labutti K."/>
            <person name="Zhao Z."/>
            <person name="Chiniquy J."/>
            <person name="Barry K."/>
            <person name="Brewer H.M."/>
            <person name="Purvine S.O."/>
            <person name="Wright A.T."/>
            <person name="Boxma B."/>
            <person name="Van Alen T."/>
            <person name="Hackstein J.H."/>
            <person name="Baker S.E."/>
            <person name="Grigoriev I.V."/>
            <person name="O'Malley M.A."/>
        </authorList>
    </citation>
    <scope>NUCLEOTIDE SEQUENCE [LARGE SCALE GENOMIC DNA]</scope>
    <source>
        <strain evidence="1 2">G1</strain>
    </source>
</reference>
<dbReference type="AlphaFoldDB" id="A0A1Y2BRF0"/>
<keyword evidence="2" id="KW-1185">Reference proteome</keyword>
<name>A0A1Y2BRF0_9FUNG</name>
<proteinExistence type="predicted"/>
<comment type="caution">
    <text evidence="1">The sequence shown here is derived from an EMBL/GenBank/DDBJ whole genome shotgun (WGS) entry which is preliminary data.</text>
</comment>
<sequence>MADVIYQNINTSEYLNIKSKPVHIKEQLEIKIVDNSFLPGAKDDDWFAHSALPALKLIEKEKPGEIKSFLSIGSGPGLDVLASAEVFGSKKLALTDLQENVVKSGVQNIKSNLLEPEKVEVNGYSGDLFEPLRSKENANENQRFDIIYENLPNVPIPEDEDINKSRSSTVFLEKRSEKIPGEVKEALLDLHYLAIQQVHEFLNKNGALISLISGVIPIDTIKSIEKYIDGVKIDILYYNWNIQTSFYSVINTYAKQEEQGYGPFIFYKENDLKKAFEGVNDNESGKKALDIEKSLVDKRLTATEALKLLNQGENVGYTITILKTTINDQ</sequence>
<evidence type="ECO:0008006" key="3">
    <source>
        <dbReference type="Google" id="ProtNLM"/>
    </source>
</evidence>
<evidence type="ECO:0000313" key="2">
    <source>
        <dbReference type="Proteomes" id="UP000193920"/>
    </source>
</evidence>
<dbReference type="SUPFAM" id="SSF53335">
    <property type="entry name" value="S-adenosyl-L-methionine-dependent methyltransferases"/>
    <property type="match status" value="1"/>
</dbReference>
<evidence type="ECO:0000313" key="1">
    <source>
        <dbReference type="EMBL" id="ORY37322.1"/>
    </source>
</evidence>
<dbReference type="EMBL" id="MCOG01000143">
    <property type="protein sequence ID" value="ORY37322.1"/>
    <property type="molecule type" value="Genomic_DNA"/>
</dbReference>
<protein>
    <recommendedName>
        <fullName evidence="3">S-adenosyl-L-methionine-dependent methyltransferase</fullName>
    </recommendedName>
</protein>
<dbReference type="Gene3D" id="3.40.50.150">
    <property type="entry name" value="Vaccinia Virus protein VP39"/>
    <property type="match status" value="1"/>
</dbReference>
<gene>
    <name evidence="1" type="ORF">LY90DRAFT_511253</name>
</gene>
<dbReference type="InterPro" id="IPR029063">
    <property type="entry name" value="SAM-dependent_MTases_sf"/>
</dbReference>
<dbReference type="OrthoDB" id="2116590at2759"/>